<evidence type="ECO:0000256" key="1">
    <source>
        <dbReference type="SAM" id="Phobius"/>
    </source>
</evidence>
<feature type="transmembrane region" description="Helical" evidence="1">
    <location>
        <begin position="93"/>
        <end position="116"/>
    </location>
</feature>
<dbReference type="OrthoDB" id="258532at2"/>
<sequence>MSSSSPGRPYSLEKLLELIDLSCEGRLNTAHAMQLEEILDTGLEAQQRYIEYVDVQSAMREFAELEYWGNDLEKLISPELLQQRPQAGSRVRLWASVMSIVAVVCLMLGGTLWLALSRPPRIAGTIVAVSSKLELASGRLLSAGDMLPTGDSFVLREGFVLLQTEHGAKVHIQSPAMVRLARGDLLQMDSGQLRAHVPSTAVGFTVVTPNAKVIDFGTEFLVSYERDSGTDVSVREGVVDAVLRSEAGPSQTLRLTAGRSAIIDQEKIEEIGYREQSFGAFDQQAGVISRVDGPLHVAANPPSDLGVGVMPTEDYLLIVAEKQRLMLTDELKVMCMQGEMTFPAGTVLSSYLMHFDPGLRNTRPPIGAVSFDRAVTAIISDSTSLSATDSILGSENTDYPAENFRGLEFGEDLDICELSADRKSVAFNLDLTEPNYLDQCRILIVHDPVIGNQ</sequence>
<organism evidence="2 3">
    <name type="scientific">Calycomorphotria hydatis</name>
    <dbReference type="NCBI Taxonomy" id="2528027"/>
    <lineage>
        <taxon>Bacteria</taxon>
        <taxon>Pseudomonadati</taxon>
        <taxon>Planctomycetota</taxon>
        <taxon>Planctomycetia</taxon>
        <taxon>Planctomycetales</taxon>
        <taxon>Planctomycetaceae</taxon>
        <taxon>Calycomorphotria</taxon>
    </lineage>
</organism>
<dbReference type="InterPro" id="IPR012373">
    <property type="entry name" value="Ferrdict_sens_TM"/>
</dbReference>
<evidence type="ECO:0000313" key="2">
    <source>
        <dbReference type="EMBL" id="QDT63878.1"/>
    </source>
</evidence>
<reference evidence="2 3" key="1">
    <citation type="submission" date="2019-02" db="EMBL/GenBank/DDBJ databases">
        <title>Deep-cultivation of Planctomycetes and their phenomic and genomic characterization uncovers novel biology.</title>
        <authorList>
            <person name="Wiegand S."/>
            <person name="Jogler M."/>
            <person name="Boedeker C."/>
            <person name="Pinto D."/>
            <person name="Vollmers J."/>
            <person name="Rivas-Marin E."/>
            <person name="Kohn T."/>
            <person name="Peeters S.H."/>
            <person name="Heuer A."/>
            <person name="Rast P."/>
            <person name="Oberbeckmann S."/>
            <person name="Bunk B."/>
            <person name="Jeske O."/>
            <person name="Meyerdierks A."/>
            <person name="Storesund J.E."/>
            <person name="Kallscheuer N."/>
            <person name="Luecker S."/>
            <person name="Lage O.M."/>
            <person name="Pohl T."/>
            <person name="Merkel B.J."/>
            <person name="Hornburger P."/>
            <person name="Mueller R.-W."/>
            <person name="Bruemmer F."/>
            <person name="Labrenz M."/>
            <person name="Spormann A.M."/>
            <person name="Op den Camp H."/>
            <person name="Overmann J."/>
            <person name="Amann R."/>
            <person name="Jetten M.S.M."/>
            <person name="Mascher T."/>
            <person name="Medema M.H."/>
            <person name="Devos D.P."/>
            <person name="Kaster A.-K."/>
            <person name="Ovreas L."/>
            <person name="Rohde M."/>
            <person name="Galperin M.Y."/>
            <person name="Jogler C."/>
        </authorList>
    </citation>
    <scope>NUCLEOTIDE SEQUENCE [LARGE SCALE GENOMIC DNA]</scope>
    <source>
        <strain evidence="2 3">V22</strain>
    </source>
</reference>
<proteinExistence type="predicted"/>
<dbReference type="PANTHER" id="PTHR30273">
    <property type="entry name" value="PERIPLASMIC SIGNAL SENSOR AND SIGMA FACTOR ACTIVATOR FECR-RELATED"/>
    <property type="match status" value="1"/>
</dbReference>
<dbReference type="Gene3D" id="2.60.120.1440">
    <property type="match status" value="1"/>
</dbReference>
<dbReference type="RefSeq" id="WP_145260530.1">
    <property type="nucleotide sequence ID" value="NZ_CP036316.1"/>
</dbReference>
<dbReference type="KEGG" id="chya:V22_11040"/>
<dbReference type="Proteomes" id="UP000319976">
    <property type="component" value="Chromosome"/>
</dbReference>
<keyword evidence="3" id="KW-1185">Reference proteome</keyword>
<evidence type="ECO:0000313" key="3">
    <source>
        <dbReference type="Proteomes" id="UP000319976"/>
    </source>
</evidence>
<name>A0A517T6A1_9PLAN</name>
<keyword evidence="1" id="KW-1133">Transmembrane helix</keyword>
<dbReference type="AlphaFoldDB" id="A0A517T6A1"/>
<dbReference type="PANTHER" id="PTHR30273:SF2">
    <property type="entry name" value="PROTEIN FECR"/>
    <property type="match status" value="1"/>
</dbReference>
<protein>
    <submittedName>
        <fullName evidence="2">FecR protein</fullName>
    </submittedName>
</protein>
<gene>
    <name evidence="2" type="ORF">V22_11040</name>
</gene>
<keyword evidence="1" id="KW-0472">Membrane</keyword>
<dbReference type="EMBL" id="CP036316">
    <property type="protein sequence ID" value="QDT63878.1"/>
    <property type="molecule type" value="Genomic_DNA"/>
</dbReference>
<keyword evidence="1" id="KW-0812">Transmembrane</keyword>
<dbReference type="GO" id="GO:0016989">
    <property type="term" value="F:sigma factor antagonist activity"/>
    <property type="evidence" value="ECO:0007669"/>
    <property type="project" value="TreeGrafter"/>
</dbReference>
<accession>A0A517T6A1</accession>